<sequence>YDIITSNNLFVWLTNKVSEIPITDDSSMVVFGSDIPSGLFAAYNLLIR</sequence>
<dbReference type="HOGENOM" id="CLU_3162287_0_0_1"/>
<reference evidence="1" key="2">
    <citation type="submission" date="2025-08" db="UniProtKB">
        <authorList>
            <consortium name="Ensembl"/>
        </authorList>
    </citation>
    <scope>IDENTIFICATION</scope>
</reference>
<keyword evidence="2" id="KW-1185">Reference proteome</keyword>
<organism evidence="1 2">
    <name type="scientific">Ciona savignyi</name>
    <name type="common">Pacific transparent sea squirt</name>
    <dbReference type="NCBI Taxonomy" id="51511"/>
    <lineage>
        <taxon>Eukaryota</taxon>
        <taxon>Metazoa</taxon>
        <taxon>Chordata</taxon>
        <taxon>Tunicata</taxon>
        <taxon>Ascidiacea</taxon>
        <taxon>Phlebobranchia</taxon>
        <taxon>Cionidae</taxon>
        <taxon>Ciona</taxon>
    </lineage>
</organism>
<name>H2YHV0_CIOSA</name>
<reference evidence="1" key="3">
    <citation type="submission" date="2025-09" db="UniProtKB">
        <authorList>
            <consortium name="Ensembl"/>
        </authorList>
    </citation>
    <scope>IDENTIFICATION</scope>
</reference>
<evidence type="ECO:0000313" key="1">
    <source>
        <dbReference type="Ensembl" id="ENSCSAVP00000004899.1"/>
    </source>
</evidence>
<accession>H2YHV0</accession>
<proteinExistence type="predicted"/>
<evidence type="ECO:0000313" key="2">
    <source>
        <dbReference type="Proteomes" id="UP000007875"/>
    </source>
</evidence>
<dbReference type="InParanoid" id="H2YHV0"/>
<dbReference type="Proteomes" id="UP000007875">
    <property type="component" value="Unassembled WGS sequence"/>
</dbReference>
<reference evidence="2" key="1">
    <citation type="submission" date="2003-08" db="EMBL/GenBank/DDBJ databases">
        <authorList>
            <person name="Birren B."/>
            <person name="Nusbaum C."/>
            <person name="Abebe A."/>
            <person name="Abouelleil A."/>
            <person name="Adekoya E."/>
            <person name="Ait-zahra M."/>
            <person name="Allen N."/>
            <person name="Allen T."/>
            <person name="An P."/>
            <person name="Anderson M."/>
            <person name="Anderson S."/>
            <person name="Arachchi H."/>
            <person name="Armbruster J."/>
            <person name="Bachantsang P."/>
            <person name="Baldwin J."/>
            <person name="Barry A."/>
            <person name="Bayul T."/>
            <person name="Blitshsteyn B."/>
            <person name="Bloom T."/>
            <person name="Blye J."/>
            <person name="Boguslavskiy L."/>
            <person name="Borowsky M."/>
            <person name="Boukhgalter B."/>
            <person name="Brunache A."/>
            <person name="Butler J."/>
            <person name="Calixte N."/>
            <person name="Calvo S."/>
            <person name="Camarata J."/>
            <person name="Campo K."/>
            <person name="Chang J."/>
            <person name="Cheshatsang Y."/>
            <person name="Citroen M."/>
            <person name="Collymore A."/>
            <person name="Considine T."/>
            <person name="Cook A."/>
            <person name="Cooke P."/>
            <person name="Corum B."/>
            <person name="Cuomo C."/>
            <person name="David R."/>
            <person name="Dawoe T."/>
            <person name="Degray S."/>
            <person name="Dodge S."/>
            <person name="Dooley K."/>
            <person name="Dorje P."/>
            <person name="Dorjee K."/>
            <person name="Dorris L."/>
            <person name="Duffey N."/>
            <person name="Dupes A."/>
            <person name="Elkins T."/>
            <person name="Engels R."/>
            <person name="Erickson J."/>
            <person name="Farina A."/>
            <person name="Faro S."/>
            <person name="Ferreira P."/>
            <person name="Fischer H."/>
            <person name="Fitzgerald M."/>
            <person name="Foley K."/>
            <person name="Gage D."/>
            <person name="Galagan J."/>
            <person name="Gearin G."/>
            <person name="Gnerre S."/>
            <person name="Gnirke A."/>
            <person name="Goyette A."/>
            <person name="Graham J."/>
            <person name="Grandbois E."/>
            <person name="Gyaltsen K."/>
            <person name="Hafez N."/>
            <person name="Hagopian D."/>
            <person name="Hagos B."/>
            <person name="Hall J."/>
            <person name="Hatcher B."/>
            <person name="Heller A."/>
            <person name="Higgins H."/>
            <person name="Honan T."/>
            <person name="Horn A."/>
            <person name="Houde N."/>
            <person name="Hughes L."/>
            <person name="Hulme W."/>
            <person name="Husby E."/>
            <person name="Iliev I."/>
            <person name="Jaffe D."/>
            <person name="Jones C."/>
            <person name="Kamal M."/>
            <person name="Kamat A."/>
            <person name="Kamvysselis M."/>
            <person name="Karlsson E."/>
            <person name="Kells C."/>
            <person name="Kieu A."/>
            <person name="Kisner P."/>
            <person name="Kodira C."/>
            <person name="Kulbokas E."/>
            <person name="Labutti K."/>
            <person name="Lama D."/>
            <person name="Landers T."/>
            <person name="Leger J."/>
            <person name="Levine S."/>
            <person name="Lewis D."/>
            <person name="Lewis T."/>
            <person name="Lindblad-toh K."/>
            <person name="Liu X."/>
            <person name="Lokyitsang T."/>
            <person name="Lokyitsang Y."/>
            <person name="Lucien O."/>
            <person name="Lui A."/>
            <person name="Ma L.J."/>
            <person name="Mabbitt R."/>
            <person name="Macdonald J."/>
            <person name="Maclean C."/>
            <person name="Major J."/>
            <person name="Manning J."/>
            <person name="Marabella R."/>
            <person name="Maru K."/>
            <person name="Matthews C."/>
            <person name="Mauceli E."/>
            <person name="Mccarthy M."/>
            <person name="Mcdonough S."/>
            <person name="Mcghee T."/>
            <person name="Meldrim J."/>
            <person name="Meneus L."/>
            <person name="Mesirov J."/>
            <person name="Mihalev A."/>
            <person name="Mihova T."/>
            <person name="Mikkelsen T."/>
            <person name="Mlenga V."/>
            <person name="Moru K."/>
            <person name="Mozes J."/>
            <person name="Mulrain L."/>
            <person name="Munson G."/>
            <person name="Naylor J."/>
            <person name="Newes C."/>
            <person name="Nguyen C."/>
            <person name="Nguyen N."/>
            <person name="Nguyen T."/>
            <person name="Nicol R."/>
            <person name="Nielsen C."/>
            <person name="Nizzari M."/>
            <person name="Norbu C."/>
            <person name="Norbu N."/>
            <person name="O'donnell P."/>
            <person name="Okoawo O."/>
            <person name="O'leary S."/>
            <person name="Omotosho B."/>
            <person name="O'neill K."/>
            <person name="Osman S."/>
            <person name="Parker S."/>
            <person name="Perrin D."/>
            <person name="Phunkhang P."/>
            <person name="Piqani B."/>
            <person name="Purcell S."/>
            <person name="Rachupka T."/>
            <person name="Ramasamy U."/>
            <person name="Rameau R."/>
            <person name="Ray V."/>
            <person name="Raymond C."/>
            <person name="Retta R."/>
            <person name="Richardson S."/>
            <person name="Rise C."/>
            <person name="Rodriguez J."/>
            <person name="Rogers J."/>
            <person name="Rogov P."/>
            <person name="Rutman M."/>
            <person name="Schupbach R."/>
            <person name="Seaman C."/>
            <person name="Settipalli S."/>
            <person name="Sharpe T."/>
            <person name="Sheridan J."/>
            <person name="Sherpa N."/>
            <person name="Shi J."/>
            <person name="Smirnov S."/>
            <person name="Smith C."/>
            <person name="Sougnez C."/>
            <person name="Spencer B."/>
            <person name="Stalker J."/>
            <person name="Stange-thomann N."/>
            <person name="Stavropoulos S."/>
            <person name="Stetson K."/>
            <person name="Stone C."/>
            <person name="Stone S."/>
            <person name="Stubbs M."/>
            <person name="Talamas J."/>
            <person name="Tchuinga P."/>
            <person name="Tenzing P."/>
            <person name="Tesfaye S."/>
            <person name="Theodore J."/>
            <person name="Thoulutsang Y."/>
            <person name="Topham K."/>
            <person name="Towey S."/>
            <person name="Tsamla T."/>
            <person name="Tsomo N."/>
            <person name="Vallee D."/>
            <person name="Vassiliev H."/>
            <person name="Venkataraman V."/>
            <person name="Vinson J."/>
            <person name="Vo A."/>
            <person name="Wade C."/>
            <person name="Wang S."/>
            <person name="Wangchuk T."/>
            <person name="Wangdi T."/>
            <person name="Whittaker C."/>
            <person name="Wilkinson J."/>
            <person name="Wu Y."/>
            <person name="Wyman D."/>
            <person name="Yadav S."/>
            <person name="Yang S."/>
            <person name="Yang X."/>
            <person name="Yeager S."/>
            <person name="Yee E."/>
            <person name="Young G."/>
            <person name="Zainoun J."/>
            <person name="Zembeck L."/>
            <person name="Zimmer A."/>
            <person name="Zody M."/>
            <person name="Lander E."/>
        </authorList>
    </citation>
    <scope>NUCLEOTIDE SEQUENCE [LARGE SCALE GENOMIC DNA]</scope>
</reference>
<dbReference type="AlphaFoldDB" id="H2YHV0"/>
<protein>
    <submittedName>
        <fullName evidence="1">Uncharacterized protein</fullName>
    </submittedName>
</protein>
<dbReference type="Ensembl" id="ENSCSAVT00000004967.1">
    <property type="protein sequence ID" value="ENSCSAVP00000004899.1"/>
    <property type="gene ID" value="ENSCSAVG00000002916.1"/>
</dbReference>